<proteinExistence type="predicted"/>
<keyword evidence="1" id="KW-0472">Membrane</keyword>
<keyword evidence="1" id="KW-1133">Transmembrane helix</keyword>
<keyword evidence="1" id="KW-0812">Transmembrane</keyword>
<accession>A0A0K9NLR1</accession>
<evidence type="ECO:0000313" key="2">
    <source>
        <dbReference type="EMBL" id="KMZ57032.1"/>
    </source>
</evidence>
<feature type="transmembrane region" description="Helical" evidence="1">
    <location>
        <begin position="236"/>
        <end position="256"/>
    </location>
</feature>
<dbReference type="AlphaFoldDB" id="A0A0K9NLR1"/>
<dbReference type="EMBL" id="LFYR01002110">
    <property type="protein sequence ID" value="KMZ57032.1"/>
    <property type="molecule type" value="Genomic_DNA"/>
</dbReference>
<organism evidence="2 3">
    <name type="scientific">Zostera marina</name>
    <name type="common">Eelgrass</name>
    <dbReference type="NCBI Taxonomy" id="29655"/>
    <lineage>
        <taxon>Eukaryota</taxon>
        <taxon>Viridiplantae</taxon>
        <taxon>Streptophyta</taxon>
        <taxon>Embryophyta</taxon>
        <taxon>Tracheophyta</taxon>
        <taxon>Spermatophyta</taxon>
        <taxon>Magnoliopsida</taxon>
        <taxon>Liliopsida</taxon>
        <taxon>Zosteraceae</taxon>
        <taxon>Zostera</taxon>
    </lineage>
</organism>
<evidence type="ECO:0000256" key="1">
    <source>
        <dbReference type="SAM" id="Phobius"/>
    </source>
</evidence>
<sequence>MLMAGVLRSVNFAVVSCNFPSIPTNSNTRKSRLVHSKILFPTPSISPPQLHSLVVSHRQSRRDLLIRAGRANDGELSEESRKVDGNGNVVEEKRELGGSRISDWTTSIFLFGIYTVILYYAFQLSPNQTPSRDTYFIQKLLYLKGNDGFEMNRVLVALWNFMGLWPLAYSMLLLPTARSSRGKIPLWPFLVLSFFAGAFALIPYFIIWNPPPPPIEEDELNKWPINFLESKITSGILFSSGLIFTIYAILAGTDAWTEFYQYFRESKFIHVTFLDFSLLSGFSAFWVYNDMSARRWLNKGYWLVIASLIPLIGPALYLLLRPSLSALPSNTEKNN</sequence>
<feature type="transmembrane region" description="Helical" evidence="1">
    <location>
        <begin position="154"/>
        <end position="174"/>
    </location>
</feature>
<dbReference type="Proteomes" id="UP000036987">
    <property type="component" value="Unassembled WGS sequence"/>
</dbReference>
<feature type="transmembrane region" description="Helical" evidence="1">
    <location>
        <begin position="104"/>
        <end position="122"/>
    </location>
</feature>
<comment type="caution">
    <text evidence="2">The sequence shown here is derived from an EMBL/GenBank/DDBJ whole genome shotgun (WGS) entry which is preliminary data.</text>
</comment>
<dbReference type="OMA" id="FNLMGIW"/>
<gene>
    <name evidence="2" type="ORF">ZOSMA_8G01810</name>
</gene>
<reference evidence="3" key="1">
    <citation type="journal article" date="2016" name="Nature">
        <title>The genome of the seagrass Zostera marina reveals angiosperm adaptation to the sea.</title>
        <authorList>
            <person name="Olsen J.L."/>
            <person name="Rouze P."/>
            <person name="Verhelst B."/>
            <person name="Lin Y.-C."/>
            <person name="Bayer T."/>
            <person name="Collen J."/>
            <person name="Dattolo E."/>
            <person name="De Paoli E."/>
            <person name="Dittami S."/>
            <person name="Maumus F."/>
            <person name="Michel G."/>
            <person name="Kersting A."/>
            <person name="Lauritano C."/>
            <person name="Lohaus R."/>
            <person name="Toepel M."/>
            <person name="Tonon T."/>
            <person name="Vanneste K."/>
            <person name="Amirebrahimi M."/>
            <person name="Brakel J."/>
            <person name="Bostroem C."/>
            <person name="Chovatia M."/>
            <person name="Grimwood J."/>
            <person name="Jenkins J.W."/>
            <person name="Jueterbock A."/>
            <person name="Mraz A."/>
            <person name="Stam W.T."/>
            <person name="Tice H."/>
            <person name="Bornberg-Bauer E."/>
            <person name="Green P.J."/>
            <person name="Pearson G.A."/>
            <person name="Procaccini G."/>
            <person name="Duarte C.M."/>
            <person name="Schmutz J."/>
            <person name="Reusch T.B.H."/>
            <person name="Van de Peer Y."/>
        </authorList>
    </citation>
    <scope>NUCLEOTIDE SEQUENCE [LARGE SCALE GENOMIC DNA]</scope>
    <source>
        <strain evidence="3">cv. Finnish</strain>
    </source>
</reference>
<protein>
    <recommendedName>
        <fullName evidence="4">Cardiolipin synthase N-terminal domain-containing protein</fullName>
    </recommendedName>
</protein>
<feature type="transmembrane region" description="Helical" evidence="1">
    <location>
        <begin position="186"/>
        <end position="207"/>
    </location>
</feature>
<keyword evidence="3" id="KW-1185">Reference proteome</keyword>
<dbReference type="STRING" id="29655.A0A0K9NLR1"/>
<dbReference type="OrthoDB" id="47210at2759"/>
<evidence type="ECO:0008006" key="4">
    <source>
        <dbReference type="Google" id="ProtNLM"/>
    </source>
</evidence>
<evidence type="ECO:0000313" key="3">
    <source>
        <dbReference type="Proteomes" id="UP000036987"/>
    </source>
</evidence>
<feature type="transmembrane region" description="Helical" evidence="1">
    <location>
        <begin position="268"/>
        <end position="288"/>
    </location>
</feature>
<dbReference type="PANTHER" id="PTHR36009:SF3">
    <property type="entry name" value="TRANSMEMBRANE PROTEIN"/>
    <property type="match status" value="1"/>
</dbReference>
<feature type="transmembrane region" description="Helical" evidence="1">
    <location>
        <begin position="300"/>
        <end position="320"/>
    </location>
</feature>
<dbReference type="PANTHER" id="PTHR36009">
    <property type="match status" value="1"/>
</dbReference>
<name>A0A0K9NLR1_ZOSMR</name>